<dbReference type="OrthoDB" id="103324at2"/>
<evidence type="ECO:0000259" key="1">
    <source>
        <dbReference type="Pfam" id="PF01494"/>
    </source>
</evidence>
<dbReference type="PRINTS" id="PR00420">
    <property type="entry name" value="RNGMNOXGNASE"/>
</dbReference>
<feature type="domain" description="FAD-binding" evidence="1">
    <location>
        <begin position="5"/>
        <end position="343"/>
    </location>
</feature>
<comment type="caution">
    <text evidence="2">The sequence shown here is derived from an EMBL/GenBank/DDBJ whole genome shotgun (WGS) entry which is preliminary data.</text>
</comment>
<accession>A0A2T4IM81</accession>
<organism evidence="2 3">
    <name type="scientific">Mesorhizobium helmanticense</name>
    <dbReference type="NCBI Taxonomy" id="1776423"/>
    <lineage>
        <taxon>Bacteria</taxon>
        <taxon>Pseudomonadati</taxon>
        <taxon>Pseudomonadota</taxon>
        <taxon>Alphaproteobacteria</taxon>
        <taxon>Hyphomicrobiales</taxon>
        <taxon>Phyllobacteriaceae</taxon>
        <taxon>Mesorhizobium</taxon>
    </lineage>
</organism>
<dbReference type="AlphaFoldDB" id="A0A2T4IM81"/>
<reference evidence="2 3" key="1">
    <citation type="submission" date="2018-03" db="EMBL/GenBank/DDBJ databases">
        <title>Genome sequence of the symbiotic type strain Mesorhizobium helmanticense CSLC115NT isolated from Lotus corniculatus nodules.</title>
        <authorList>
            <person name="Sannazzaro A.I."/>
            <person name="Torres Tejerizo G.A."/>
            <person name="Dip D."/>
            <person name="Caballero M."/>
            <person name="Pistorio M."/>
            <person name="Estrella M.J."/>
        </authorList>
    </citation>
    <scope>NUCLEOTIDE SEQUENCE [LARGE SCALE GENOMIC DNA]</scope>
    <source>
        <strain evidence="2 3">CSLC115N</strain>
    </source>
</reference>
<proteinExistence type="predicted"/>
<dbReference type="InterPro" id="IPR050407">
    <property type="entry name" value="Geranylgeranyl_reductase"/>
</dbReference>
<dbReference type="RefSeq" id="WP_107652673.1">
    <property type="nucleotide sequence ID" value="NZ_PZJX01000058.1"/>
</dbReference>
<protein>
    <submittedName>
        <fullName evidence="2">Oxidoreductase</fullName>
    </submittedName>
</protein>
<dbReference type="Pfam" id="PF01494">
    <property type="entry name" value="FAD_binding_3"/>
    <property type="match status" value="1"/>
</dbReference>
<name>A0A2T4IM81_9HYPH</name>
<dbReference type="Gene3D" id="3.50.50.60">
    <property type="entry name" value="FAD/NAD(P)-binding domain"/>
    <property type="match status" value="1"/>
</dbReference>
<sequence length="413" mass="44743">MNKKFDAIVVGARCAGSPTAMLLAQRGYRVLLVDRATFPSDTVSTHILHPLGASALSRWGLLDRLTATGCPPIHTYSFDFGPFTIAGSPGTPAAPLAYCPRRTILDKLLVDAAAESGAEVREGFVVEEILIEDGRVVGIKGHSKQGGDIIERADVVVGADGRHSIVAEAVQPEQYDEKPALLAGYYTYWSGLPMEGRFEQYIREHRGFAAVPTHDDLTLVIAGWPYAEFTENKKDIEGNYLRTIELAPMFADRLRNARQETRFAGTAVPNYFRKPYGPGWALVGDAGYNKDFITAQGIMDAFQHAELCAAALAAVFSGTRSFEDAMGDYHRARDAQVKAMYEFTCLLATLEPPPPEMQQLIGAIHGSQEAMDGFARLNAGTTSPAEFFAPENVDAIMAAAASSSHKKGAAHAR</sequence>
<dbReference type="InterPro" id="IPR002938">
    <property type="entry name" value="FAD-bd"/>
</dbReference>
<dbReference type="GO" id="GO:0071949">
    <property type="term" value="F:FAD binding"/>
    <property type="evidence" value="ECO:0007669"/>
    <property type="project" value="InterPro"/>
</dbReference>
<dbReference type="InterPro" id="IPR036188">
    <property type="entry name" value="FAD/NAD-bd_sf"/>
</dbReference>
<evidence type="ECO:0000313" key="3">
    <source>
        <dbReference type="Proteomes" id="UP000240259"/>
    </source>
</evidence>
<dbReference type="PANTHER" id="PTHR42685">
    <property type="entry name" value="GERANYLGERANYL DIPHOSPHATE REDUCTASE"/>
    <property type="match status" value="1"/>
</dbReference>
<keyword evidence="3" id="KW-1185">Reference proteome</keyword>
<dbReference type="EMBL" id="PZJX01000058">
    <property type="protein sequence ID" value="PTE06754.1"/>
    <property type="molecule type" value="Genomic_DNA"/>
</dbReference>
<dbReference type="SUPFAM" id="SSF51905">
    <property type="entry name" value="FAD/NAD(P)-binding domain"/>
    <property type="match status" value="1"/>
</dbReference>
<gene>
    <name evidence="2" type="ORF">C9427_30210</name>
</gene>
<evidence type="ECO:0000313" key="2">
    <source>
        <dbReference type="EMBL" id="PTE06754.1"/>
    </source>
</evidence>
<dbReference type="PANTHER" id="PTHR42685:SF22">
    <property type="entry name" value="CONDITIONED MEDIUM FACTOR RECEPTOR 1"/>
    <property type="match status" value="1"/>
</dbReference>
<dbReference type="Proteomes" id="UP000240259">
    <property type="component" value="Unassembled WGS sequence"/>
</dbReference>